<dbReference type="Proteomes" id="UP000035932">
    <property type="component" value="Unassembled WGS sequence"/>
</dbReference>
<reference evidence="3 4" key="1">
    <citation type="submission" date="2015-06" db="EMBL/GenBank/DDBJ databases">
        <title>Recapitulation of the evolution of biosynthetic gene clusters reveals hidden chemical diversity on bacterial genomes.</title>
        <authorList>
            <person name="Cruz-Morales P."/>
            <person name="Martinez-Guerrero C."/>
            <person name="Morales-Escalante M.A."/>
            <person name="Yanez-Guerra L.A."/>
            <person name="Kopp J.F."/>
            <person name="Feldmann J."/>
            <person name="Ramos-Aboites H.E."/>
            <person name="Barona-Gomez F."/>
        </authorList>
    </citation>
    <scope>NUCLEOTIDE SEQUENCE [LARGE SCALE GENOMIC DNA]</scope>
    <source>
        <strain evidence="3 4">ATCC 31245</strain>
    </source>
</reference>
<dbReference type="PATRIC" id="fig|66430.4.peg.6674"/>
<gene>
    <name evidence="3" type="ORF">ACS04_01955</name>
</gene>
<feature type="transmembrane region" description="Helical" evidence="2">
    <location>
        <begin position="504"/>
        <end position="524"/>
    </location>
</feature>
<feature type="transmembrane region" description="Helical" evidence="2">
    <location>
        <begin position="55"/>
        <end position="72"/>
    </location>
</feature>
<feature type="region of interest" description="Disordered" evidence="1">
    <location>
        <begin position="1"/>
        <end position="27"/>
    </location>
</feature>
<name>A0A0J6XYU8_9ACTN</name>
<feature type="transmembrane region" description="Helical" evidence="2">
    <location>
        <begin position="367"/>
        <end position="388"/>
    </location>
</feature>
<feature type="transmembrane region" description="Helical" evidence="2">
    <location>
        <begin position="106"/>
        <end position="125"/>
    </location>
</feature>
<protein>
    <submittedName>
        <fullName evidence="3">Uncharacterized protein</fullName>
    </submittedName>
</protein>
<feature type="transmembrane region" description="Helical" evidence="2">
    <location>
        <begin position="79"/>
        <end position="100"/>
    </location>
</feature>
<feature type="transmembrane region" description="Helical" evidence="2">
    <location>
        <begin position="408"/>
        <end position="424"/>
    </location>
</feature>
<evidence type="ECO:0000256" key="2">
    <source>
        <dbReference type="SAM" id="Phobius"/>
    </source>
</evidence>
<dbReference type="RefSeq" id="WP_048474701.1">
    <property type="nucleotide sequence ID" value="NZ_JBIRUD010000006.1"/>
</dbReference>
<keyword evidence="2" id="KW-0812">Transmembrane</keyword>
<evidence type="ECO:0000313" key="4">
    <source>
        <dbReference type="Proteomes" id="UP000035932"/>
    </source>
</evidence>
<keyword evidence="2" id="KW-1133">Transmembrane helix</keyword>
<dbReference type="AlphaFoldDB" id="A0A0J6XYU8"/>
<feature type="transmembrane region" description="Helical" evidence="2">
    <location>
        <begin position="325"/>
        <end position="355"/>
    </location>
</feature>
<accession>A0A0J6XYU8</accession>
<organism evidence="3 4">
    <name type="scientific">Streptomyces roseus</name>
    <dbReference type="NCBI Taxonomy" id="66430"/>
    <lineage>
        <taxon>Bacteria</taxon>
        <taxon>Bacillati</taxon>
        <taxon>Actinomycetota</taxon>
        <taxon>Actinomycetes</taxon>
        <taxon>Kitasatosporales</taxon>
        <taxon>Streptomycetaceae</taxon>
        <taxon>Streptomyces</taxon>
    </lineage>
</organism>
<keyword evidence="2" id="KW-0472">Membrane</keyword>
<sequence>MAIRSAAPTTEPVDIRAQRPAGDGAGSGRRWPVLGAAVALSWALPLLLHTLSLDVVLLPVLVLAIASLIRVGGGLLDRLVVAVFLLCGAVMAFGLLFSVWPWGLAPVPGTGLLLSVLSVTGWLAGRRPRIPLRLRGSDALVLGTVAVVWRYFHHPLAGKSTADRLAYFATSEDRMGHFSYFDGIHHLGGYAFLHQEAAKAYMMTPSEAVYPQGYHFLLAWTDVLVKSSTDGGSGLDMTHRYLLYVLAGYALLCGTLVWAARWIGGPRLRGWRTAAVCATVAAVMMSGSMAQLVAWGFDSETFGLLFLAVALALLVRPAMARAEFVLVAVAALVCVTFVYNLYGVLVGLTVVAVLVVHRRRFAPHRRLVIGALAAGTLIAGLPSALSVLAELDVSKTSNLAGPMVIPDRPVFIGCGLLALAAASLPPNRRTGTGQMVLALVLGATAVIGLFGAWQKHTIGYYSYYFEKLTAAGLVIALVSLGVVGLMLQPAARTTGSALRRRAGLLLRSGIATAAALALFGHVQWGVPSGWGHPSAWYDSQMVKWARGEHENDIGPAAKTLAGRDMKGVDSPVIALYGDDSYLNLRATFLAQLLSHRAGAMVGLYEVYHVKIGGPAAVDEKEYQASLGRLKGAIASCPTPPTVLVGDRRAADRLRQDLGRAGSAATVVFAPLK</sequence>
<evidence type="ECO:0000313" key="3">
    <source>
        <dbReference type="EMBL" id="KMO99442.1"/>
    </source>
</evidence>
<dbReference type="EMBL" id="LFML01000008">
    <property type="protein sequence ID" value="KMO99442.1"/>
    <property type="molecule type" value="Genomic_DNA"/>
</dbReference>
<feature type="transmembrane region" description="Helical" evidence="2">
    <location>
        <begin position="436"/>
        <end position="453"/>
    </location>
</feature>
<feature type="transmembrane region" description="Helical" evidence="2">
    <location>
        <begin position="273"/>
        <end position="295"/>
    </location>
</feature>
<keyword evidence="4" id="KW-1185">Reference proteome</keyword>
<dbReference type="OrthoDB" id="3336106at2"/>
<feature type="transmembrane region" description="Helical" evidence="2">
    <location>
        <begin position="302"/>
        <end position="319"/>
    </location>
</feature>
<evidence type="ECO:0000256" key="1">
    <source>
        <dbReference type="SAM" id="MobiDB-lite"/>
    </source>
</evidence>
<comment type="caution">
    <text evidence="3">The sequence shown here is derived from an EMBL/GenBank/DDBJ whole genome shotgun (WGS) entry which is preliminary data.</text>
</comment>
<proteinExistence type="predicted"/>
<feature type="transmembrane region" description="Helical" evidence="2">
    <location>
        <begin position="241"/>
        <end position="261"/>
    </location>
</feature>
<feature type="transmembrane region" description="Helical" evidence="2">
    <location>
        <begin position="473"/>
        <end position="492"/>
    </location>
</feature>